<dbReference type="EMBL" id="KZ820050">
    <property type="protein sequence ID" value="PWN49443.1"/>
    <property type="molecule type" value="Genomic_DNA"/>
</dbReference>
<reference evidence="1 2" key="1">
    <citation type="journal article" date="2018" name="Mol. Biol. Evol.">
        <title>Broad Genomic Sampling Reveals a Smut Pathogenic Ancestry of the Fungal Clade Ustilaginomycotina.</title>
        <authorList>
            <person name="Kijpornyongpan T."/>
            <person name="Mondo S.J."/>
            <person name="Barry K."/>
            <person name="Sandor L."/>
            <person name="Lee J."/>
            <person name="Lipzen A."/>
            <person name="Pangilinan J."/>
            <person name="LaButti K."/>
            <person name="Hainaut M."/>
            <person name="Henrissat B."/>
            <person name="Grigoriev I.V."/>
            <person name="Spatafora J.W."/>
            <person name="Aime M.C."/>
        </authorList>
    </citation>
    <scope>NUCLEOTIDE SEQUENCE [LARGE SCALE GENOMIC DNA]</scope>
    <source>
        <strain evidence="1 2">SA 807</strain>
    </source>
</reference>
<proteinExistence type="predicted"/>
<evidence type="ECO:0000313" key="2">
    <source>
        <dbReference type="Proteomes" id="UP000245626"/>
    </source>
</evidence>
<sequence length="160" mass="17806">MVARLDLLPLTSPPKPPLFPTLVSRATNTILILPRKGLTILSPQTFSFPSHPPLPLGLLELPGRAVEGHLWYHTSELFSPPIPSPFSASILHDSVYDKLGFRVSWFRIRQHALRPCDDLPCWNRGGGGTEDVVEVEVEMDFLNVNHEPMELSEGPSLPLL</sequence>
<protein>
    <submittedName>
        <fullName evidence="1">Uncharacterized protein</fullName>
    </submittedName>
</protein>
<name>A0ACD0NUC4_9BASI</name>
<organism evidence="1 2">
    <name type="scientific">Violaceomyces palustris</name>
    <dbReference type="NCBI Taxonomy" id="1673888"/>
    <lineage>
        <taxon>Eukaryota</taxon>
        <taxon>Fungi</taxon>
        <taxon>Dikarya</taxon>
        <taxon>Basidiomycota</taxon>
        <taxon>Ustilaginomycotina</taxon>
        <taxon>Ustilaginomycetes</taxon>
        <taxon>Violaceomycetales</taxon>
        <taxon>Violaceomycetaceae</taxon>
        <taxon>Violaceomyces</taxon>
    </lineage>
</organism>
<evidence type="ECO:0000313" key="1">
    <source>
        <dbReference type="EMBL" id="PWN49443.1"/>
    </source>
</evidence>
<accession>A0ACD0NUC4</accession>
<keyword evidence="2" id="KW-1185">Reference proteome</keyword>
<dbReference type="Proteomes" id="UP000245626">
    <property type="component" value="Unassembled WGS sequence"/>
</dbReference>
<gene>
    <name evidence="1" type="ORF">IE53DRAFT_144252</name>
</gene>